<evidence type="ECO:0000256" key="2">
    <source>
        <dbReference type="PROSITE-ProRule" id="PRU00169"/>
    </source>
</evidence>
<proteinExistence type="predicted"/>
<accession>A0A1X0BCB8</accession>
<dbReference type="RefSeq" id="WP_245839234.1">
    <property type="nucleotide sequence ID" value="NZ_MVHF01000001.1"/>
</dbReference>
<keyword evidence="1" id="KW-0238">DNA-binding</keyword>
<dbReference type="InterPro" id="IPR011006">
    <property type="entry name" value="CheY-like_superfamily"/>
</dbReference>
<keyword evidence="5" id="KW-1185">Reference proteome</keyword>
<organism evidence="4 5">
    <name type="scientific">Mycobacterium aquaticum</name>
    <dbReference type="NCBI Taxonomy" id="1927124"/>
    <lineage>
        <taxon>Bacteria</taxon>
        <taxon>Bacillati</taxon>
        <taxon>Actinomycetota</taxon>
        <taxon>Actinomycetes</taxon>
        <taxon>Mycobacteriales</taxon>
        <taxon>Mycobacteriaceae</taxon>
        <taxon>Mycobacterium</taxon>
    </lineage>
</organism>
<dbReference type="GO" id="GO:0000160">
    <property type="term" value="P:phosphorelay signal transduction system"/>
    <property type="evidence" value="ECO:0007669"/>
    <property type="project" value="InterPro"/>
</dbReference>
<dbReference type="InterPro" id="IPR016032">
    <property type="entry name" value="Sig_transdc_resp-reg_C-effctor"/>
</dbReference>
<dbReference type="GO" id="GO:0006355">
    <property type="term" value="P:regulation of DNA-templated transcription"/>
    <property type="evidence" value="ECO:0007669"/>
    <property type="project" value="InterPro"/>
</dbReference>
<dbReference type="SUPFAM" id="SSF46894">
    <property type="entry name" value="C-terminal effector domain of the bipartite response regulators"/>
    <property type="match status" value="1"/>
</dbReference>
<dbReference type="InterPro" id="IPR051015">
    <property type="entry name" value="EvgA-like"/>
</dbReference>
<dbReference type="PROSITE" id="PS50110">
    <property type="entry name" value="RESPONSE_REGULATORY"/>
    <property type="match status" value="1"/>
</dbReference>
<dbReference type="Pfam" id="PF00072">
    <property type="entry name" value="Response_reg"/>
    <property type="match status" value="1"/>
</dbReference>
<evidence type="ECO:0000313" key="5">
    <source>
        <dbReference type="Proteomes" id="UP000192448"/>
    </source>
</evidence>
<evidence type="ECO:0000256" key="1">
    <source>
        <dbReference type="ARBA" id="ARBA00023125"/>
    </source>
</evidence>
<keyword evidence="2" id="KW-0597">Phosphoprotein</keyword>
<dbReference type="AlphaFoldDB" id="A0A1X0BCB8"/>
<dbReference type="STRING" id="1927124.BST13_01175"/>
<dbReference type="SMART" id="SM00448">
    <property type="entry name" value="REC"/>
    <property type="match status" value="1"/>
</dbReference>
<dbReference type="Gene3D" id="1.10.10.10">
    <property type="entry name" value="Winged helix-like DNA-binding domain superfamily/Winged helix DNA-binding domain"/>
    <property type="match status" value="1"/>
</dbReference>
<name>A0A1X0BCB8_9MYCO</name>
<sequence>MAHIAIVDDHLLVRDALAHAMRDVGHDVTAARTLAEFVADPSIELILLDLDLGAAGLADAGFVTEMRARGIPVLIVSALGSARHVRRMLQAGAVGVVAKTDSVADLSDAVDAALRGEQWMSPMLAQAIAVDNVDRPKLSDQELLALRLYACGLKLDSVARRMGVASSTAKQYIDRVRDKYAQGGHQVRTKAELYAMAVQDGFISRESDADAQP</sequence>
<feature type="modified residue" description="4-aspartylphosphate" evidence="2">
    <location>
        <position position="49"/>
    </location>
</feature>
<dbReference type="PANTHER" id="PTHR45566">
    <property type="entry name" value="HTH-TYPE TRANSCRIPTIONAL REGULATOR YHJB-RELATED"/>
    <property type="match status" value="1"/>
</dbReference>
<protein>
    <submittedName>
        <fullName evidence="4">Regulator</fullName>
    </submittedName>
</protein>
<dbReference type="PANTHER" id="PTHR45566:SF1">
    <property type="entry name" value="HTH-TYPE TRANSCRIPTIONAL REGULATOR YHJB-RELATED"/>
    <property type="match status" value="1"/>
</dbReference>
<reference evidence="4 5" key="1">
    <citation type="submission" date="2017-02" db="EMBL/GenBank/DDBJ databases">
        <title>The new phylogeny of genus Mycobacterium.</title>
        <authorList>
            <person name="Tortoli E."/>
            <person name="Trovato A."/>
            <person name="Cirillo D.M."/>
        </authorList>
    </citation>
    <scope>NUCLEOTIDE SEQUENCE [LARGE SCALE GENOMIC DNA]</scope>
    <source>
        <strain evidence="4 5">RW6</strain>
    </source>
</reference>
<dbReference type="SUPFAM" id="SSF52172">
    <property type="entry name" value="CheY-like"/>
    <property type="match status" value="1"/>
</dbReference>
<gene>
    <name evidence="4" type="ORF">BST13_01175</name>
</gene>
<feature type="domain" description="Response regulatory" evidence="3">
    <location>
        <begin position="3"/>
        <end position="114"/>
    </location>
</feature>
<dbReference type="Proteomes" id="UP000192448">
    <property type="component" value="Unassembled WGS sequence"/>
</dbReference>
<dbReference type="GO" id="GO:0003677">
    <property type="term" value="F:DNA binding"/>
    <property type="evidence" value="ECO:0007669"/>
    <property type="project" value="UniProtKB-KW"/>
</dbReference>
<evidence type="ECO:0000313" key="4">
    <source>
        <dbReference type="EMBL" id="ORA40001.1"/>
    </source>
</evidence>
<dbReference type="Gene3D" id="3.40.50.2300">
    <property type="match status" value="1"/>
</dbReference>
<dbReference type="InterPro" id="IPR001789">
    <property type="entry name" value="Sig_transdc_resp-reg_receiver"/>
</dbReference>
<dbReference type="InterPro" id="IPR036388">
    <property type="entry name" value="WH-like_DNA-bd_sf"/>
</dbReference>
<comment type="caution">
    <text evidence="4">The sequence shown here is derived from an EMBL/GenBank/DDBJ whole genome shotgun (WGS) entry which is preliminary data.</text>
</comment>
<dbReference type="EMBL" id="MVHF01000001">
    <property type="protein sequence ID" value="ORA40001.1"/>
    <property type="molecule type" value="Genomic_DNA"/>
</dbReference>
<evidence type="ECO:0000259" key="3">
    <source>
        <dbReference type="PROSITE" id="PS50110"/>
    </source>
</evidence>